<comment type="catalytic activity">
    <reaction evidence="10">
        <text>an acyl phosphate + sn-glycerol 3-phosphate = a 1-acyl-sn-glycero-3-phosphate + phosphate</text>
        <dbReference type="Rhea" id="RHEA:34075"/>
        <dbReference type="ChEBI" id="CHEBI:43474"/>
        <dbReference type="ChEBI" id="CHEBI:57597"/>
        <dbReference type="ChEBI" id="CHEBI:57970"/>
        <dbReference type="ChEBI" id="CHEBI:59918"/>
        <dbReference type="EC" id="2.3.1.275"/>
    </reaction>
</comment>
<evidence type="ECO:0000256" key="5">
    <source>
        <dbReference type="ARBA" id="ARBA00022989"/>
    </source>
</evidence>
<feature type="transmembrane region" description="Helical" evidence="10">
    <location>
        <begin position="176"/>
        <end position="197"/>
    </location>
</feature>
<keyword evidence="3 10" id="KW-0808">Transferase</keyword>
<dbReference type="GO" id="GO:0005886">
    <property type="term" value="C:plasma membrane"/>
    <property type="evidence" value="ECO:0007669"/>
    <property type="project" value="UniProtKB-SubCell"/>
</dbReference>
<keyword evidence="6 10" id="KW-0443">Lipid metabolism</keyword>
<name>A0A0V7ZSK3_9CYAN</name>
<evidence type="ECO:0000313" key="12">
    <source>
        <dbReference type="Proteomes" id="UP000053372"/>
    </source>
</evidence>
<protein>
    <recommendedName>
        <fullName evidence="10">Glycerol-3-phosphate acyltransferase</fullName>
    </recommendedName>
    <alternativeName>
        <fullName evidence="10">Acyl-PO4 G3P acyltransferase</fullName>
    </alternativeName>
    <alternativeName>
        <fullName evidence="10">Acyl-phosphate--glycerol-3-phosphate acyltransferase</fullName>
    </alternativeName>
    <alternativeName>
        <fullName evidence="10">G3P acyltransferase</fullName>
        <shortName evidence="10">GPAT</shortName>
        <ecNumber evidence="10">2.3.1.275</ecNumber>
    </alternativeName>
    <alternativeName>
        <fullName evidence="10">Lysophosphatidic acid synthase</fullName>
        <shortName evidence="10">LPA synthase</shortName>
    </alternativeName>
</protein>
<comment type="subunit">
    <text evidence="10">Probably interacts with PlsX.</text>
</comment>
<dbReference type="Pfam" id="PF02660">
    <property type="entry name" value="G3P_acyltransf"/>
    <property type="match status" value="1"/>
</dbReference>
<accession>A0A0V7ZSK3</accession>
<evidence type="ECO:0000256" key="2">
    <source>
        <dbReference type="ARBA" id="ARBA00022516"/>
    </source>
</evidence>
<evidence type="ECO:0000256" key="6">
    <source>
        <dbReference type="ARBA" id="ARBA00023098"/>
    </source>
</evidence>
<evidence type="ECO:0000256" key="9">
    <source>
        <dbReference type="ARBA" id="ARBA00023264"/>
    </source>
</evidence>
<comment type="caution">
    <text evidence="11">The sequence shown here is derived from an EMBL/GenBank/DDBJ whole genome shotgun (WGS) entry which is preliminary data.</text>
</comment>
<comment type="similarity">
    <text evidence="10">Belongs to the PlsY family.</text>
</comment>
<keyword evidence="7 10" id="KW-0472">Membrane</keyword>
<comment type="caution">
    <text evidence="10">Lacks conserved residue(s) required for the propagation of feature annotation.</text>
</comment>
<reference evidence="11 12" key="1">
    <citation type="journal article" date="2015" name="Genome Announc.">
        <title>Draft Genome of the Euendolithic (true boring) Cyanobacterium Mastigocoleus testarum strain BC008.</title>
        <authorList>
            <person name="Guida B.S."/>
            <person name="Garcia-Pichel F."/>
        </authorList>
    </citation>
    <scope>NUCLEOTIDE SEQUENCE [LARGE SCALE GENOMIC DNA]</scope>
    <source>
        <strain evidence="11 12">BC008</strain>
    </source>
</reference>
<keyword evidence="1 10" id="KW-1003">Cell membrane</keyword>
<dbReference type="Proteomes" id="UP000053372">
    <property type="component" value="Unassembled WGS sequence"/>
</dbReference>
<keyword evidence="2 10" id="KW-0444">Lipid biosynthesis</keyword>
<dbReference type="GO" id="GO:0043772">
    <property type="term" value="F:acyl-phosphate glycerol-3-phosphate acyltransferase activity"/>
    <property type="evidence" value="ECO:0007669"/>
    <property type="project" value="UniProtKB-UniRule"/>
</dbReference>
<dbReference type="GO" id="GO:0008654">
    <property type="term" value="P:phospholipid biosynthetic process"/>
    <property type="evidence" value="ECO:0007669"/>
    <property type="project" value="UniProtKB-UniRule"/>
</dbReference>
<evidence type="ECO:0000313" key="11">
    <source>
        <dbReference type="EMBL" id="KST67377.1"/>
    </source>
</evidence>
<dbReference type="RefSeq" id="WP_027845407.1">
    <property type="nucleotide sequence ID" value="NZ_LMTZ01000088.1"/>
</dbReference>
<evidence type="ECO:0000256" key="3">
    <source>
        <dbReference type="ARBA" id="ARBA00022679"/>
    </source>
</evidence>
<evidence type="ECO:0000256" key="10">
    <source>
        <dbReference type="HAMAP-Rule" id="MF_01043"/>
    </source>
</evidence>
<dbReference type="PANTHER" id="PTHR30309">
    <property type="entry name" value="INNER MEMBRANE PROTEIN YGIH"/>
    <property type="match status" value="1"/>
</dbReference>
<organism evidence="11 12">
    <name type="scientific">Mastigocoleus testarum BC008</name>
    <dbReference type="NCBI Taxonomy" id="371196"/>
    <lineage>
        <taxon>Bacteria</taxon>
        <taxon>Bacillati</taxon>
        <taxon>Cyanobacteriota</taxon>
        <taxon>Cyanophyceae</taxon>
        <taxon>Nostocales</taxon>
        <taxon>Hapalosiphonaceae</taxon>
        <taxon>Mastigocoleus</taxon>
    </lineage>
</organism>
<evidence type="ECO:0000256" key="4">
    <source>
        <dbReference type="ARBA" id="ARBA00022692"/>
    </source>
</evidence>
<keyword evidence="12" id="KW-1185">Reference proteome</keyword>
<comment type="function">
    <text evidence="10">Catalyzes the transfer of an acyl group from acyl-phosphate (acyl-PO(4)) to glycerol-3-phosphate (G3P) to form lysophosphatidic acid (LPA). This enzyme utilizes acyl-phosphate as fatty acyl donor, but not acyl-CoA or acyl-ACP.</text>
</comment>
<dbReference type="HAMAP" id="MF_01043">
    <property type="entry name" value="PlsY"/>
    <property type="match status" value="1"/>
</dbReference>
<comment type="subcellular location">
    <subcellularLocation>
        <location evidence="10">Cell membrane</location>
        <topology evidence="10">Multi-pass membrane protein</topology>
    </subcellularLocation>
</comment>
<keyword evidence="5 10" id="KW-1133">Transmembrane helix</keyword>
<dbReference type="EC" id="2.3.1.275" evidence="10"/>
<dbReference type="UniPathway" id="UPA00085"/>
<dbReference type="EMBL" id="LMTZ01000088">
    <property type="protein sequence ID" value="KST67377.1"/>
    <property type="molecule type" value="Genomic_DNA"/>
</dbReference>
<feature type="transmembrane region" description="Helical" evidence="10">
    <location>
        <begin position="97"/>
        <end position="122"/>
    </location>
</feature>
<evidence type="ECO:0000256" key="7">
    <source>
        <dbReference type="ARBA" id="ARBA00023136"/>
    </source>
</evidence>
<comment type="pathway">
    <text evidence="10">Lipid metabolism; phospholipid metabolism.</text>
</comment>
<dbReference type="AlphaFoldDB" id="A0A0V7ZSK3"/>
<dbReference type="OrthoDB" id="9777124at2"/>
<dbReference type="PANTHER" id="PTHR30309:SF0">
    <property type="entry name" value="GLYCEROL-3-PHOSPHATE ACYLTRANSFERASE-RELATED"/>
    <property type="match status" value="1"/>
</dbReference>
<evidence type="ECO:0000256" key="1">
    <source>
        <dbReference type="ARBA" id="ARBA00022475"/>
    </source>
</evidence>
<keyword evidence="4 10" id="KW-0812">Transmembrane</keyword>
<keyword evidence="8 10" id="KW-0594">Phospholipid biosynthesis</keyword>
<keyword evidence="11" id="KW-0012">Acyltransferase</keyword>
<evidence type="ECO:0000256" key="8">
    <source>
        <dbReference type="ARBA" id="ARBA00023209"/>
    </source>
</evidence>
<dbReference type="NCBIfam" id="TIGR00023">
    <property type="entry name" value="glycerol-3-phosphate 1-O-acyltransferase PlsY"/>
    <property type="match status" value="1"/>
</dbReference>
<feature type="transmembrane region" description="Helical" evidence="10">
    <location>
        <begin position="134"/>
        <end position="156"/>
    </location>
</feature>
<sequence>MNIWLTLCFCVLVVAYLLGSIPTGYLAAKLLKGIDIREFGSGSTGATNVLRTLGKGPGASVLFIDSLKGVVAILIARELFNFATAQDLLPGTINVDIWLSSMVALTGFFTILGHSKSIFLGFSGGKSVATSIGILFAMNWQVALICVGVFGIAIAISRFVSLSSISGALAAPVSMVILNQPLPYIIFGVVGSLYVVWRHKSNIGRLIAGTESKLGQKVDVDVEQTVNPAS</sequence>
<proteinExistence type="inferred from homology"/>
<keyword evidence="9 10" id="KW-1208">Phospholipid metabolism</keyword>
<dbReference type="InterPro" id="IPR003811">
    <property type="entry name" value="G3P_acylTferase_PlsY"/>
</dbReference>
<gene>
    <name evidence="10" type="primary">plsY</name>
    <name evidence="11" type="ORF">BC008_29720</name>
</gene>
<dbReference type="SMART" id="SM01207">
    <property type="entry name" value="G3P_acyltransf"/>
    <property type="match status" value="1"/>
</dbReference>